<feature type="region of interest" description="Disordered" evidence="1">
    <location>
        <begin position="1"/>
        <end position="20"/>
    </location>
</feature>
<gene>
    <name evidence="2" type="ORF">H3147_26415</name>
</gene>
<feature type="compositionally biased region" description="Pro residues" evidence="1">
    <location>
        <begin position="54"/>
        <end position="64"/>
    </location>
</feature>
<accession>A0A7W3X1L1</accession>
<feature type="region of interest" description="Disordered" evidence="1">
    <location>
        <begin position="49"/>
        <end position="100"/>
    </location>
</feature>
<organism evidence="2 3">
    <name type="scientific">Streptomyces alkaliterrae</name>
    <dbReference type="NCBI Taxonomy" id="2213162"/>
    <lineage>
        <taxon>Bacteria</taxon>
        <taxon>Bacillati</taxon>
        <taxon>Actinomycetota</taxon>
        <taxon>Actinomycetes</taxon>
        <taxon>Kitasatosporales</taxon>
        <taxon>Streptomycetaceae</taxon>
        <taxon>Streptomyces</taxon>
    </lineage>
</organism>
<evidence type="ECO:0000256" key="1">
    <source>
        <dbReference type="SAM" id="MobiDB-lite"/>
    </source>
</evidence>
<sequence>MRTSRRPAEPTRPRVHDVNARIRRLMDQPADERRAAEYIRLLHLWAEATSPAPQSTPSPRPPGSAGPARRERVRQARTARLAAPARAAARPTRSSLTRAA</sequence>
<feature type="compositionally biased region" description="Low complexity" evidence="1">
    <location>
        <begin position="78"/>
        <end position="100"/>
    </location>
</feature>
<dbReference type="AlphaFoldDB" id="A0A7W3X1L1"/>
<proteinExistence type="predicted"/>
<dbReference type="EMBL" id="JABJXA010000306">
    <property type="protein sequence ID" value="MBB1262312.1"/>
    <property type="molecule type" value="Genomic_DNA"/>
</dbReference>
<reference evidence="3" key="1">
    <citation type="submission" date="2020-05" db="EMBL/GenBank/DDBJ databases">
        <title>Classification of alakaliphilic streptomycetes isolated from an alkaline soil next to Lonar Crater, India and a proposal for the recognition of Streptomyces alkaliterrae sp. nov.</title>
        <authorList>
            <person name="Golinska P."/>
        </authorList>
    </citation>
    <scope>NUCLEOTIDE SEQUENCE [LARGE SCALE GENOMIC DNA]</scope>
    <source>
        <strain evidence="3">OF8</strain>
    </source>
</reference>
<comment type="caution">
    <text evidence="2">The sequence shown here is derived from an EMBL/GenBank/DDBJ whole genome shotgun (WGS) entry which is preliminary data.</text>
</comment>
<evidence type="ECO:0000313" key="3">
    <source>
        <dbReference type="Proteomes" id="UP000517765"/>
    </source>
</evidence>
<dbReference type="Proteomes" id="UP000517765">
    <property type="component" value="Unassembled WGS sequence"/>
</dbReference>
<name>A0A7W3X1L1_9ACTN</name>
<dbReference type="RefSeq" id="WP_181356584.1">
    <property type="nucleotide sequence ID" value="NZ_JABJXA010000306.1"/>
</dbReference>
<evidence type="ECO:0000313" key="2">
    <source>
        <dbReference type="EMBL" id="MBB1262312.1"/>
    </source>
</evidence>
<protein>
    <submittedName>
        <fullName evidence="2">Uncharacterized protein</fullName>
    </submittedName>
</protein>